<reference evidence="1 2" key="1">
    <citation type="submission" date="2021-04" db="EMBL/GenBank/DDBJ databases">
        <authorList>
            <person name="Bliznina A."/>
        </authorList>
    </citation>
    <scope>NUCLEOTIDE SEQUENCE [LARGE SCALE GENOMIC DNA]</scope>
</reference>
<dbReference type="Proteomes" id="UP001158576">
    <property type="component" value="Chromosome 1"/>
</dbReference>
<organism evidence="1 2">
    <name type="scientific">Oikopleura dioica</name>
    <name type="common">Tunicate</name>
    <dbReference type="NCBI Taxonomy" id="34765"/>
    <lineage>
        <taxon>Eukaryota</taxon>
        <taxon>Metazoa</taxon>
        <taxon>Chordata</taxon>
        <taxon>Tunicata</taxon>
        <taxon>Appendicularia</taxon>
        <taxon>Copelata</taxon>
        <taxon>Oikopleuridae</taxon>
        <taxon>Oikopleura</taxon>
    </lineage>
</organism>
<keyword evidence="2" id="KW-1185">Reference proteome</keyword>
<evidence type="ECO:0000313" key="1">
    <source>
        <dbReference type="EMBL" id="CAG5103138.1"/>
    </source>
</evidence>
<name>A0ABN7SP40_OIKDI</name>
<gene>
    <name evidence="1" type="ORF">OKIOD_LOCUS9399</name>
</gene>
<evidence type="ECO:0000313" key="2">
    <source>
        <dbReference type="Proteomes" id="UP001158576"/>
    </source>
</evidence>
<sequence>MDLKQEARQICGTLDASLPRPKTKDDILQIINFAMQILPNIFDRPEFSAGDTVAYLNRRTMTDYSFVTANNIGKLADSDGNILDNFSFISRNTLGELDPEYSYLTVDVRDSHGNCDPYCVKMEPRSLFKWSIQSVDPERGLYATLVCFYENGFDWTISHHDKNIRDDFTWYEPNMFNNFSILQAWDRKGNAWEELGQNAAFSTLTVFQGVNNPFYGIAIRDSEEACQLLGGKLIESDKELHFFIKAFQRAFEDEQETLTYNQLANLRIPLKIGIPTFLDMQQNCSESGTKEHKETRCGSRVFDPSEYIDIDIVPVYNHDESGGTVVSTLDLNWFNYLQGRNLLRLFRPKSAAVDQICIQK</sequence>
<accession>A0ABN7SP40</accession>
<proteinExistence type="predicted"/>
<protein>
    <submittedName>
        <fullName evidence="1">Oidioi.mRNA.OKI2018_I69.chr1.g634.t1.cds</fullName>
    </submittedName>
</protein>
<dbReference type="EMBL" id="OU015566">
    <property type="protein sequence ID" value="CAG5103138.1"/>
    <property type="molecule type" value="Genomic_DNA"/>
</dbReference>